<dbReference type="InterPro" id="IPR003599">
    <property type="entry name" value="Ig_sub"/>
</dbReference>
<keyword evidence="3" id="KW-1185">Reference proteome</keyword>
<proteinExistence type="predicted"/>
<feature type="domain" description="Ig-like" evidence="2">
    <location>
        <begin position="2"/>
        <end position="105"/>
    </location>
</feature>
<reference evidence="4" key="1">
    <citation type="submission" date="2025-08" db="UniProtKB">
        <authorList>
            <consortium name="RefSeq"/>
        </authorList>
    </citation>
    <scope>IDENTIFICATION</scope>
</reference>
<dbReference type="Pfam" id="PF13895">
    <property type="entry name" value="Ig_2"/>
    <property type="match status" value="1"/>
</dbReference>
<evidence type="ECO:0000259" key="2">
    <source>
        <dbReference type="PROSITE" id="PS50835"/>
    </source>
</evidence>
<feature type="domain" description="Ig-like" evidence="2">
    <location>
        <begin position="113"/>
        <end position="197"/>
    </location>
</feature>
<protein>
    <submittedName>
        <fullName evidence="4">B-cell receptor CD22-like</fullName>
    </submittedName>
</protein>
<dbReference type="Pfam" id="PF13927">
    <property type="entry name" value="Ig_3"/>
    <property type="match status" value="1"/>
</dbReference>
<feature type="chain" id="PRO_5035436346" evidence="1">
    <location>
        <begin position="22"/>
        <end position="228"/>
    </location>
</feature>
<dbReference type="PROSITE" id="PS50835">
    <property type="entry name" value="IG_LIKE"/>
    <property type="match status" value="2"/>
</dbReference>
<dbReference type="PANTHER" id="PTHR46013">
    <property type="entry name" value="VASCULAR CELL ADHESION MOLECULE 1"/>
    <property type="match status" value="1"/>
</dbReference>
<dbReference type="SMART" id="SM00408">
    <property type="entry name" value="IGc2"/>
    <property type="match status" value="2"/>
</dbReference>
<sequence length="228" mass="25539">MPQMYSLVCLLFVCLFVYLFAELMVSVTPDNVTEGQNATLTCRSSCPLRQNAKLVWYKNSQPLPKKNSTINNTLYLDPVSSEDAGSYSCGVDGYEDDLSPAVTLSVRYAPKAPFVSVSPSGRIVEGGSLTLICNSEAHPPVYYHSWFKKTATGSVQIGSDKNHKFSDIMLEDSGRYYCVAKNELGEESSSMMYIEVTAEYEFSVMEAVDIEYEIKKFVFFSEKKFNDK</sequence>
<accession>A0A8M1K9H1</accession>
<keyword evidence="1" id="KW-0732">Signal</keyword>
<dbReference type="RefSeq" id="XP_042560527.1">
    <property type="nucleotide sequence ID" value="XM_042704593.1"/>
</dbReference>
<dbReference type="PANTHER" id="PTHR46013:SF4">
    <property type="entry name" value="B-CELL RECEPTOR CD22-RELATED"/>
    <property type="match status" value="1"/>
</dbReference>
<name>A0A8M1K9H1_CLUHA</name>
<dbReference type="SMART" id="SM00409">
    <property type="entry name" value="IG"/>
    <property type="match status" value="2"/>
</dbReference>
<evidence type="ECO:0000313" key="3">
    <source>
        <dbReference type="Proteomes" id="UP000515152"/>
    </source>
</evidence>
<dbReference type="OrthoDB" id="9448246at2759"/>
<evidence type="ECO:0000256" key="1">
    <source>
        <dbReference type="SAM" id="SignalP"/>
    </source>
</evidence>
<dbReference type="Proteomes" id="UP000515152">
    <property type="component" value="Unplaced"/>
</dbReference>
<dbReference type="InterPro" id="IPR003598">
    <property type="entry name" value="Ig_sub2"/>
</dbReference>
<dbReference type="KEGG" id="char:122129853"/>
<organism evidence="3 4">
    <name type="scientific">Clupea harengus</name>
    <name type="common">Atlantic herring</name>
    <dbReference type="NCBI Taxonomy" id="7950"/>
    <lineage>
        <taxon>Eukaryota</taxon>
        <taxon>Metazoa</taxon>
        <taxon>Chordata</taxon>
        <taxon>Craniata</taxon>
        <taxon>Vertebrata</taxon>
        <taxon>Euteleostomi</taxon>
        <taxon>Actinopterygii</taxon>
        <taxon>Neopterygii</taxon>
        <taxon>Teleostei</taxon>
        <taxon>Clupei</taxon>
        <taxon>Clupeiformes</taxon>
        <taxon>Clupeoidei</taxon>
        <taxon>Clupeidae</taxon>
        <taxon>Clupea</taxon>
    </lineage>
</organism>
<dbReference type="AlphaFoldDB" id="A0A8M1K9H1"/>
<feature type="signal peptide" evidence="1">
    <location>
        <begin position="1"/>
        <end position="21"/>
    </location>
</feature>
<gene>
    <name evidence="4" type="primary">LOC122129853</name>
</gene>
<dbReference type="GeneID" id="122129853"/>
<evidence type="ECO:0000313" key="4">
    <source>
        <dbReference type="RefSeq" id="XP_042560527.1"/>
    </source>
</evidence>
<dbReference type="InterPro" id="IPR007110">
    <property type="entry name" value="Ig-like_dom"/>
</dbReference>